<keyword evidence="2" id="KW-1185">Reference proteome</keyword>
<name>A0ABR2Z3U7_9CHLO</name>
<comment type="caution">
    <text evidence="1">The sequence shown here is derived from an EMBL/GenBank/DDBJ whole genome shotgun (WGS) entry which is preliminary data.</text>
</comment>
<protein>
    <submittedName>
        <fullName evidence="1">Uncharacterized protein</fullName>
    </submittedName>
</protein>
<dbReference type="Proteomes" id="UP001491310">
    <property type="component" value="Unassembled WGS sequence"/>
</dbReference>
<proteinExistence type="predicted"/>
<sequence length="194" mass="21507">MHMEHDVEVTWAAVGAWAADNALLEPLGFQRGFVRTEIAPWSARAMAADAQAPVNLTEYSRWLSVTDGLDVSRSFLQLPHPFSGAWVATHRQLERFISWQLSSSRSKEANKAEAAANTILFAGPLPNGFTSSAVVPFEWNNSWLSRRAHVHRVSNELCAYWDEGGAGPAYSNTRPPPGMEASKCTIQVDEYLVY</sequence>
<accession>A0ABR2Z3U7</accession>
<evidence type="ECO:0000313" key="1">
    <source>
        <dbReference type="EMBL" id="KAK9918647.1"/>
    </source>
</evidence>
<reference evidence="1 2" key="1">
    <citation type="journal article" date="2024" name="Nat. Commun.">
        <title>Phylogenomics reveals the evolutionary origins of lichenization in chlorophyte algae.</title>
        <authorList>
            <person name="Puginier C."/>
            <person name="Libourel C."/>
            <person name="Otte J."/>
            <person name="Skaloud P."/>
            <person name="Haon M."/>
            <person name="Grisel S."/>
            <person name="Petersen M."/>
            <person name="Berrin J.G."/>
            <person name="Delaux P.M."/>
            <person name="Dal Grande F."/>
            <person name="Keller J."/>
        </authorList>
    </citation>
    <scope>NUCLEOTIDE SEQUENCE [LARGE SCALE GENOMIC DNA]</scope>
    <source>
        <strain evidence="1 2">SAG 216-7</strain>
    </source>
</reference>
<evidence type="ECO:0000313" key="2">
    <source>
        <dbReference type="Proteomes" id="UP001491310"/>
    </source>
</evidence>
<gene>
    <name evidence="1" type="ORF">WJX75_005638</name>
</gene>
<organism evidence="1 2">
    <name type="scientific">Coccomyxa subellipsoidea</name>
    <dbReference type="NCBI Taxonomy" id="248742"/>
    <lineage>
        <taxon>Eukaryota</taxon>
        <taxon>Viridiplantae</taxon>
        <taxon>Chlorophyta</taxon>
        <taxon>core chlorophytes</taxon>
        <taxon>Trebouxiophyceae</taxon>
        <taxon>Trebouxiophyceae incertae sedis</taxon>
        <taxon>Coccomyxaceae</taxon>
        <taxon>Coccomyxa</taxon>
    </lineage>
</organism>
<dbReference type="EMBL" id="JALJOT010000001">
    <property type="protein sequence ID" value="KAK9918647.1"/>
    <property type="molecule type" value="Genomic_DNA"/>
</dbReference>